<dbReference type="PANTHER" id="PTHR34479">
    <property type="entry name" value="COILED-COIL DOMAIN-CONTAINING PROTEIN 30"/>
    <property type="match status" value="1"/>
</dbReference>
<dbReference type="PANTHER" id="PTHR34479:SF1">
    <property type="entry name" value="COILED-COIL DOMAIN-CONTAINING PROTEIN 30"/>
    <property type="match status" value="1"/>
</dbReference>
<dbReference type="Proteomes" id="UP000594262">
    <property type="component" value="Unplaced"/>
</dbReference>
<evidence type="ECO:0000256" key="1">
    <source>
        <dbReference type="SAM" id="Coils"/>
    </source>
</evidence>
<feature type="coiled-coil region" evidence="1">
    <location>
        <begin position="195"/>
        <end position="255"/>
    </location>
</feature>
<organism evidence="2 3">
    <name type="scientific">Clytia hemisphaerica</name>
    <dbReference type="NCBI Taxonomy" id="252671"/>
    <lineage>
        <taxon>Eukaryota</taxon>
        <taxon>Metazoa</taxon>
        <taxon>Cnidaria</taxon>
        <taxon>Hydrozoa</taxon>
        <taxon>Hydroidolina</taxon>
        <taxon>Leptothecata</taxon>
        <taxon>Obeliida</taxon>
        <taxon>Clytiidae</taxon>
        <taxon>Clytia</taxon>
    </lineage>
</organism>
<reference evidence="2" key="1">
    <citation type="submission" date="2021-01" db="UniProtKB">
        <authorList>
            <consortium name="EnsemblMetazoa"/>
        </authorList>
    </citation>
    <scope>IDENTIFICATION</scope>
</reference>
<keyword evidence="3" id="KW-1185">Reference proteome</keyword>
<feature type="coiled-coil region" evidence="1">
    <location>
        <begin position="994"/>
        <end position="1302"/>
    </location>
</feature>
<protein>
    <submittedName>
        <fullName evidence="2">Uncharacterized protein</fullName>
    </submittedName>
</protein>
<evidence type="ECO:0000313" key="3">
    <source>
        <dbReference type="Proteomes" id="UP000594262"/>
    </source>
</evidence>
<dbReference type="EnsemblMetazoa" id="CLYHEMT014267.1">
    <property type="protein sequence ID" value="CLYHEMP014267.1"/>
    <property type="gene ID" value="CLYHEMG014267"/>
</dbReference>
<dbReference type="InterPro" id="IPR052825">
    <property type="entry name" value="CCD-Prefoldin_beta-like"/>
</dbReference>
<keyword evidence="1" id="KW-0175">Coiled coil</keyword>
<dbReference type="GeneID" id="136816492"/>
<proteinExistence type="predicted"/>
<name>A0A7M5WWN9_9CNID</name>
<dbReference type="RefSeq" id="XP_066928931.1">
    <property type="nucleotide sequence ID" value="XM_067072830.1"/>
</dbReference>
<feature type="coiled-coil region" evidence="1">
    <location>
        <begin position="89"/>
        <end position="150"/>
    </location>
</feature>
<evidence type="ECO:0000313" key="2">
    <source>
        <dbReference type="EnsemblMetazoa" id="CLYHEMP014267.1"/>
    </source>
</evidence>
<accession>A0A7M5WWN9</accession>
<sequence length="1470" mass="171436">MSSLVILSSDENEIKDINEKLSEDGFHDDLSEEHKLRYIWRLYRRSECSLSSSVEDINKLRKQQADDMVQVEEYISHIQQLSDEQKKFLADYEKENDHLKHEAESIKKVLEESLDLFDEENRENSTLEKIENLVNKHKVLNESFDQLRIEKEILSETLSEHSSSFKEEIKLVDYLNKDTGSFDDLSDMLKTTEPLEKMKILMNIAQKQNQDLKSMNHDRRKLQEYLLLHDEHFYMEQIIENLKAKDEKHQSLQDDLFALKKTLIDPHHKSLNFSLHVDSDDDDGDVEDSEIEEEFSTQHFIEITQRFQIMKQEINDLNQQVTSINSVIDSDDLDFHQGATIEEKILLVKKSLGEQSDVIQEKDESMSKLAVILNCKPSEEVLVTSISKMKNTFELQEIEINNIKLIFDIKNIDDDLVSAVVSCVEVMTEKIESLERDLNAVKEMVGCSSNVNVIKSLKLLIDGRTNLKQLVEDFAELTDTKYLQGEERTEIVLDSLNDIKTRLKYYMSEEEEIREFVHANCEKATDDEMSLRVLFDEFTKLKKSEELLKREYISLEERIKEFCVGLVGREQATEDHDICRILQKYEENKKSEMLELVNLIHDSGLVDIETNYEDIKENLTLLIQCCKDSISNKNEEISSAKQLLCNNLQYSELLKDEKLEDSIRVLIDGKNQAQTVIDDFLRENGFENESQILPFERKITFFSDKVREMKSDLSKAESEKLKFEETETLLKAKIDAIKLPGPSLNEDILSKIEHVQEHVVNLESAVDDHQSFVKEIESLSFNLIGDGNDNIDDINNNIDTHQRLRSFSKRYQKLCEEASILHKIEQRMEALSAIVDTSKSTLENFDRLAEEHVHMHQTLTGKNEQLISLENVIKDCHKDLQEVEDQTTFGIYASGGDDASFDEITNQFKKNLCKLCNDLRTIKQCLCDGDSSQLPTIQQCVQIAQRIAQEKQQVSRTIENLQSATTTINEEPALTDIGSFEDLSNAFLVLLKVYAEIKSRLETLQNEHGDLETQNTSMKQSLEQQNGEIETLLSNIERLEMSKQENDLEIQKLQREKESLERQLEDQSKRIEGCNEAYESLLLENNQCKIHNESILTLENERTQLLEENDLQRQDIEHLESERTRLSEELRLLKSVHGQISGKAKSLAQDLKSLKQEHKEREENLRIKIEALELTLEDERVEFDQLQTDYEEKISLEQRRNEKLTDEMEVLRHDLTSVEEDKNILQTQVESLLKETLSHDTKIKNLEEEHSTTLESMVHEFQQRLDNKEEEIEFLGNEMMAKNDQLIEAQASLKELKSLEKDFPEKKALEETNFRLRQQLTMKDDQLEMSRAENIKFQNKITELKVHLKFTQEKLEKHRTAFDTLKNKLKKRSMEIKMREDSETSYRNQITHLQETNEIQTELLSQLKWELQELRDENGHVKYQSESLKRLADRESGRTKDVVVKATKVKSQNSELKNTLKEAIEELHQL</sequence>
<dbReference type="OrthoDB" id="10007527at2759"/>